<proteinExistence type="predicted"/>
<dbReference type="Proteomes" id="UP001059596">
    <property type="component" value="Chromosome 3R"/>
</dbReference>
<reference evidence="1" key="1">
    <citation type="journal article" date="2023" name="Genome Biol. Evol.">
        <title>Long-read-based Genome Assembly of Drosophila gunungcola Reveals Fewer Chemosensory Genes in Flower-breeding Species.</title>
        <authorList>
            <person name="Negi A."/>
            <person name="Liao B.Y."/>
            <person name="Yeh S.D."/>
        </authorList>
    </citation>
    <scope>NUCLEOTIDE SEQUENCE</scope>
    <source>
        <strain evidence="1">Sukarami</strain>
    </source>
</reference>
<keyword evidence="2" id="KW-1185">Reference proteome</keyword>
<evidence type="ECO:0000313" key="1">
    <source>
        <dbReference type="EMBL" id="KAI8046751.1"/>
    </source>
</evidence>
<gene>
    <name evidence="1" type="ORF">M5D96_002964</name>
</gene>
<comment type="caution">
    <text evidence="1">The sequence shown here is derived from an EMBL/GenBank/DDBJ whole genome shotgun (WGS) entry which is preliminary data.</text>
</comment>
<protein>
    <submittedName>
        <fullName evidence="1">Uncharacterized protein</fullName>
    </submittedName>
</protein>
<evidence type="ECO:0000313" key="2">
    <source>
        <dbReference type="Proteomes" id="UP001059596"/>
    </source>
</evidence>
<accession>A0A9P9Z0X4</accession>
<name>A0A9P9Z0X4_9MUSC</name>
<dbReference type="AlphaFoldDB" id="A0A9P9Z0X4"/>
<organism evidence="1 2">
    <name type="scientific">Drosophila gunungcola</name>
    <name type="common">fruit fly</name>
    <dbReference type="NCBI Taxonomy" id="103775"/>
    <lineage>
        <taxon>Eukaryota</taxon>
        <taxon>Metazoa</taxon>
        <taxon>Ecdysozoa</taxon>
        <taxon>Arthropoda</taxon>
        <taxon>Hexapoda</taxon>
        <taxon>Insecta</taxon>
        <taxon>Pterygota</taxon>
        <taxon>Neoptera</taxon>
        <taxon>Endopterygota</taxon>
        <taxon>Diptera</taxon>
        <taxon>Brachycera</taxon>
        <taxon>Muscomorpha</taxon>
        <taxon>Ephydroidea</taxon>
        <taxon>Drosophilidae</taxon>
        <taxon>Drosophila</taxon>
        <taxon>Sophophora</taxon>
    </lineage>
</organism>
<dbReference type="EMBL" id="JAMKOV010000001">
    <property type="protein sequence ID" value="KAI8046751.1"/>
    <property type="molecule type" value="Genomic_DNA"/>
</dbReference>
<sequence length="62" mass="7352">MRTATSRSRRSGNGKERESRVLGTAFSFLQGLSLKISLRTTMDWWLLQSRRMLQDWKTYTRV</sequence>